<gene>
    <name evidence="2" type="ORF">M0G41_10150</name>
</gene>
<proteinExistence type="predicted"/>
<protein>
    <submittedName>
        <fullName evidence="2">Uncharacterized protein</fullName>
    </submittedName>
</protein>
<organism evidence="2 3">
    <name type="scientific">Pseudomarimonas salicorniae</name>
    <dbReference type="NCBI Taxonomy" id="2933270"/>
    <lineage>
        <taxon>Bacteria</taxon>
        <taxon>Pseudomonadati</taxon>
        <taxon>Pseudomonadota</taxon>
        <taxon>Gammaproteobacteria</taxon>
        <taxon>Lysobacterales</taxon>
        <taxon>Lysobacteraceae</taxon>
        <taxon>Pseudomarimonas</taxon>
    </lineage>
</organism>
<feature type="signal peptide" evidence="1">
    <location>
        <begin position="1"/>
        <end position="21"/>
    </location>
</feature>
<evidence type="ECO:0000256" key="1">
    <source>
        <dbReference type="SAM" id="SignalP"/>
    </source>
</evidence>
<keyword evidence="3" id="KW-1185">Reference proteome</keyword>
<evidence type="ECO:0000313" key="2">
    <source>
        <dbReference type="EMBL" id="MCK7594034.1"/>
    </source>
</evidence>
<keyword evidence="1" id="KW-0732">Signal</keyword>
<comment type="caution">
    <text evidence="2">The sequence shown here is derived from an EMBL/GenBank/DDBJ whole genome shotgun (WGS) entry which is preliminary data.</text>
</comment>
<sequence length="191" mass="20554">MMIVRLSVLMLLAGFATGSAAFSSGSTVCEVDALPFVPMSGVLRQPPPSGWRLVSDGDAWYPGAIRRLRLLNDDPARRARGVLVWVKGSRFGSPVGAGRFLDLGVSDRFRFSGSSSGQCGEWSLTHIDAVPKPQSELVFAWQAPIADPPFGLVLRAFVIEDCDALPGVCRDAQALTAFLPLREALFAEGFE</sequence>
<dbReference type="RefSeq" id="WP_248208934.1">
    <property type="nucleotide sequence ID" value="NZ_JALNMH010000008.1"/>
</dbReference>
<name>A0ABT0GHL6_9GAMM</name>
<reference evidence="2" key="1">
    <citation type="submission" date="2022-04" db="EMBL/GenBank/DDBJ databases">
        <title>Lysobacter sp. CAU 1642 isolated from sea sand.</title>
        <authorList>
            <person name="Kim W."/>
        </authorList>
    </citation>
    <scope>NUCLEOTIDE SEQUENCE</scope>
    <source>
        <strain evidence="2">CAU 1642</strain>
    </source>
</reference>
<dbReference type="EMBL" id="JALNMH010000008">
    <property type="protein sequence ID" value="MCK7594034.1"/>
    <property type="molecule type" value="Genomic_DNA"/>
</dbReference>
<evidence type="ECO:0000313" key="3">
    <source>
        <dbReference type="Proteomes" id="UP001431449"/>
    </source>
</evidence>
<feature type="chain" id="PRO_5046939223" evidence="1">
    <location>
        <begin position="22"/>
        <end position="191"/>
    </location>
</feature>
<dbReference type="Proteomes" id="UP001431449">
    <property type="component" value="Unassembled WGS sequence"/>
</dbReference>
<accession>A0ABT0GHL6</accession>